<reference evidence="2" key="1">
    <citation type="submission" date="2021-10" db="EMBL/GenBank/DDBJ databases">
        <title>Streptomyces nigrumlapis sp.nov.,an antimicrobial producing actinobacterium isolated from Black Gobi rocks.</title>
        <authorList>
            <person name="Wen Y."/>
            <person name="Zhang W."/>
            <person name="Liu X.G."/>
        </authorList>
    </citation>
    <scope>NUCLEOTIDE SEQUENCE</scope>
    <source>
        <strain evidence="2">ST13-2-2</strain>
    </source>
</reference>
<name>A0ABY4MI78_9ACTN</name>
<protein>
    <submittedName>
        <fullName evidence="2">Conjugal transfer protein</fullName>
    </submittedName>
</protein>
<dbReference type="Proteomes" id="UP000830115">
    <property type="component" value="Chromosome"/>
</dbReference>
<evidence type="ECO:0000313" key="2">
    <source>
        <dbReference type="EMBL" id="UQA97506.1"/>
    </source>
</evidence>
<dbReference type="RefSeq" id="WP_248868474.1">
    <property type="nucleotide sequence ID" value="NZ_CP086322.1"/>
</dbReference>
<accession>A0ABY4MI78</accession>
<gene>
    <name evidence="2" type="ORF">K9S39_41685</name>
</gene>
<proteinExistence type="predicted"/>
<evidence type="ECO:0000256" key="1">
    <source>
        <dbReference type="SAM" id="MobiDB-lite"/>
    </source>
</evidence>
<organism evidence="2 3">
    <name type="scientific">Streptomyces halobius</name>
    <dbReference type="NCBI Taxonomy" id="2879846"/>
    <lineage>
        <taxon>Bacteria</taxon>
        <taxon>Bacillati</taxon>
        <taxon>Actinomycetota</taxon>
        <taxon>Actinomycetes</taxon>
        <taxon>Kitasatosporales</taxon>
        <taxon>Streptomycetaceae</taxon>
        <taxon>Streptomyces</taxon>
    </lineage>
</organism>
<dbReference type="InterPro" id="IPR024735">
    <property type="entry name" value="TcpC"/>
</dbReference>
<evidence type="ECO:0000313" key="3">
    <source>
        <dbReference type="Proteomes" id="UP000830115"/>
    </source>
</evidence>
<dbReference type="Pfam" id="PF12642">
    <property type="entry name" value="TpcC"/>
    <property type="match status" value="1"/>
</dbReference>
<keyword evidence="3" id="KW-1185">Reference proteome</keyword>
<feature type="region of interest" description="Disordered" evidence="1">
    <location>
        <begin position="1"/>
        <end position="30"/>
    </location>
</feature>
<sequence length="349" mass="35952">MRLRRARPAPEHFPDDSRTGLASSEAVDTGWATTSTSTGAMANWTALARWSAWGLLLAGPLLGGLALASTTKPVTVPPRAEAPRAQPASSDAVAPAGFAEMYVAAYVKAGQSDAAAEELAAFYPAARSMAWSAEGGAERAESASAVQVRQISSGYWSVTVAARITGSAKDSDSGRVRYFQVPVRATAGSNGAASGWTAAALPAEVAAPTGSKGAAPELSYGSTHAPLASDPAMQTINGFLAAYLTGRGELDRYLSPGTTLHAVRPAPYTAVTVTQIADHGQGPAEGAEAQTPPDGVQRRLLVDVEGESKHTSGRPMTYAIELRARDGRWEVASLEAAPALATSDNSSDS</sequence>
<dbReference type="EMBL" id="CP086322">
    <property type="protein sequence ID" value="UQA97506.1"/>
    <property type="molecule type" value="Genomic_DNA"/>
</dbReference>
<feature type="compositionally biased region" description="Basic and acidic residues" evidence="1">
    <location>
        <begin position="8"/>
        <end position="18"/>
    </location>
</feature>